<evidence type="ECO:0000313" key="3">
    <source>
        <dbReference type="EMBL" id="KAL1845142.1"/>
    </source>
</evidence>
<dbReference type="Proteomes" id="UP001586593">
    <property type="component" value="Unassembled WGS sequence"/>
</dbReference>
<keyword evidence="2" id="KW-0472">Membrane</keyword>
<reference evidence="3 4" key="1">
    <citation type="journal article" date="2024" name="Commun. Biol.">
        <title>Comparative genomic analysis of thermophilic fungi reveals convergent evolutionary adaptations and gene losses.</title>
        <authorList>
            <person name="Steindorff A.S."/>
            <person name="Aguilar-Pontes M.V."/>
            <person name="Robinson A.J."/>
            <person name="Andreopoulos B."/>
            <person name="LaButti K."/>
            <person name="Kuo A."/>
            <person name="Mondo S."/>
            <person name="Riley R."/>
            <person name="Otillar R."/>
            <person name="Haridas S."/>
            <person name="Lipzen A."/>
            <person name="Grimwood J."/>
            <person name="Schmutz J."/>
            <person name="Clum A."/>
            <person name="Reid I.D."/>
            <person name="Moisan M.C."/>
            <person name="Butler G."/>
            <person name="Nguyen T.T.M."/>
            <person name="Dewar K."/>
            <person name="Conant G."/>
            <person name="Drula E."/>
            <person name="Henrissat B."/>
            <person name="Hansel C."/>
            <person name="Singer S."/>
            <person name="Hutchinson M.I."/>
            <person name="de Vries R.P."/>
            <person name="Natvig D.O."/>
            <person name="Powell A.J."/>
            <person name="Tsang A."/>
            <person name="Grigoriev I.V."/>
        </authorList>
    </citation>
    <scope>NUCLEOTIDE SEQUENCE [LARGE SCALE GENOMIC DNA]</scope>
    <source>
        <strain evidence="3 4">ATCC 24622</strain>
    </source>
</reference>
<name>A0ABR3VTZ9_9PEZI</name>
<feature type="region of interest" description="Disordered" evidence="1">
    <location>
        <begin position="180"/>
        <end position="228"/>
    </location>
</feature>
<accession>A0ABR3VTZ9</accession>
<feature type="compositionally biased region" description="Gly residues" evidence="1">
    <location>
        <begin position="354"/>
        <end position="363"/>
    </location>
</feature>
<feature type="region of interest" description="Disordered" evidence="1">
    <location>
        <begin position="1"/>
        <end position="94"/>
    </location>
</feature>
<evidence type="ECO:0008006" key="5">
    <source>
        <dbReference type="Google" id="ProtNLM"/>
    </source>
</evidence>
<feature type="region of interest" description="Disordered" evidence="1">
    <location>
        <begin position="299"/>
        <end position="417"/>
    </location>
</feature>
<gene>
    <name evidence="3" type="ORF">VTK73DRAFT_1038</name>
</gene>
<sequence length="464" mass="51622">MDTKSQGDLARSPSSRHDGAASHPSNNPNQGPRAYSGLTEVDAPRPVQNTSDDSLYRTHVTLEDRAGGPETWRSRRSWDGGRHLHDRQDQRLERLSRRNSLERVLSWRRRSAEGREGNSDANPARTRRHDVGSPAQEEEEEGEEQEEYSVPDNWYNLDEITAPVPVENPDESPLYRHHSLEQQLSRASHRREAVQEPRPPSPVRPSAREDVDLEQAPPREKLKRRRRRQRRVISRLVTEAYTISYLVFFSILGTLARIGLEALTSYPGAPVAYTTVWVNLAGTLVLGFLSESSERFNGRIAKDSDEPERNSLKPEDPTSSDDSTRNEGHNSPSQPFQTEGDAQRTHDVSFGTGAAAGGEGGGVAVALRSASRARRTTTTKTTRRTARSRLGHADRPPCTSAWRRASAGPSPPSRRLRATSFWRSPTRRAAAGVLPSTPRLAVPVETSWPCWPSPSPPCASPSRL</sequence>
<organism evidence="3 4">
    <name type="scientific">Phialemonium thermophilum</name>
    <dbReference type="NCBI Taxonomy" id="223376"/>
    <lineage>
        <taxon>Eukaryota</taxon>
        <taxon>Fungi</taxon>
        <taxon>Dikarya</taxon>
        <taxon>Ascomycota</taxon>
        <taxon>Pezizomycotina</taxon>
        <taxon>Sordariomycetes</taxon>
        <taxon>Sordariomycetidae</taxon>
        <taxon>Cephalothecales</taxon>
        <taxon>Cephalothecaceae</taxon>
        <taxon>Phialemonium</taxon>
    </lineage>
</organism>
<feature type="compositionally biased region" description="Basic and acidic residues" evidence="1">
    <location>
        <begin position="299"/>
        <end position="328"/>
    </location>
</feature>
<dbReference type="EMBL" id="JAZHXJ010001238">
    <property type="protein sequence ID" value="KAL1845142.1"/>
    <property type="molecule type" value="Genomic_DNA"/>
</dbReference>
<evidence type="ECO:0000256" key="1">
    <source>
        <dbReference type="SAM" id="MobiDB-lite"/>
    </source>
</evidence>
<keyword evidence="4" id="KW-1185">Reference proteome</keyword>
<evidence type="ECO:0000313" key="4">
    <source>
        <dbReference type="Proteomes" id="UP001586593"/>
    </source>
</evidence>
<feature type="region of interest" description="Disordered" evidence="1">
    <location>
        <begin position="110"/>
        <end position="154"/>
    </location>
</feature>
<feature type="compositionally biased region" description="Acidic residues" evidence="1">
    <location>
        <begin position="136"/>
        <end position="149"/>
    </location>
</feature>
<feature type="transmembrane region" description="Helical" evidence="2">
    <location>
        <begin position="271"/>
        <end position="289"/>
    </location>
</feature>
<feature type="transmembrane region" description="Helical" evidence="2">
    <location>
        <begin position="232"/>
        <end position="251"/>
    </location>
</feature>
<feature type="compositionally biased region" description="Basic residues" evidence="1">
    <location>
        <begin position="371"/>
        <end position="390"/>
    </location>
</feature>
<keyword evidence="2" id="KW-1133">Transmembrane helix</keyword>
<feature type="compositionally biased region" description="Basic and acidic residues" evidence="1">
    <location>
        <begin position="54"/>
        <end position="94"/>
    </location>
</feature>
<protein>
    <recommendedName>
        <fullName evidence="5">SMODS and SLOG-associating 2TM effector domain-containing protein</fullName>
    </recommendedName>
</protein>
<proteinExistence type="predicted"/>
<comment type="caution">
    <text evidence="3">The sequence shown here is derived from an EMBL/GenBank/DDBJ whole genome shotgun (WGS) entry which is preliminary data.</text>
</comment>
<keyword evidence="2" id="KW-0812">Transmembrane</keyword>
<evidence type="ECO:0000256" key="2">
    <source>
        <dbReference type="SAM" id="Phobius"/>
    </source>
</evidence>